<sequence>MIILLVPLVGSEQQSITWESLKDVTFTDRYSREVNAYYYFPRFGQSVKDLDGEVVEISGFMLPIAPEEDFYVLSENPFSSCFFCGSGGPESIIELEWGEAGHGRFKNDDYVTVKGKLRLNQDDIYRCCYILENVVEVK</sequence>
<evidence type="ECO:0008006" key="3">
    <source>
        <dbReference type="Google" id="ProtNLM"/>
    </source>
</evidence>
<dbReference type="AlphaFoldDB" id="L0G1S8"/>
<dbReference type="Gene3D" id="2.40.50.870">
    <property type="entry name" value="Protein of unknown function (DUF3299)"/>
    <property type="match status" value="1"/>
</dbReference>
<evidence type="ECO:0000313" key="1">
    <source>
        <dbReference type="EMBL" id="AGA78946.1"/>
    </source>
</evidence>
<accession>L0G1S8</accession>
<dbReference type="KEGG" id="evi:Echvi_2706"/>
<evidence type="ECO:0000313" key="2">
    <source>
        <dbReference type="Proteomes" id="UP000010796"/>
    </source>
</evidence>
<reference evidence="2" key="1">
    <citation type="submission" date="2012-02" db="EMBL/GenBank/DDBJ databases">
        <title>The complete genome of Echinicola vietnamensis DSM 17526.</title>
        <authorList>
            <person name="Lucas S."/>
            <person name="Copeland A."/>
            <person name="Lapidus A."/>
            <person name="Glavina del Rio T."/>
            <person name="Dalin E."/>
            <person name="Tice H."/>
            <person name="Bruce D."/>
            <person name="Goodwin L."/>
            <person name="Pitluck S."/>
            <person name="Peters L."/>
            <person name="Ovchinnikova G."/>
            <person name="Teshima H."/>
            <person name="Kyrpides N."/>
            <person name="Mavromatis K."/>
            <person name="Ivanova N."/>
            <person name="Brettin T."/>
            <person name="Detter J.C."/>
            <person name="Han C."/>
            <person name="Larimer F."/>
            <person name="Land M."/>
            <person name="Hauser L."/>
            <person name="Markowitz V."/>
            <person name="Cheng J.-F."/>
            <person name="Hugenholtz P."/>
            <person name="Woyke T."/>
            <person name="Wu D."/>
            <person name="Brambilla E."/>
            <person name="Klenk H.-P."/>
            <person name="Eisen J.A."/>
        </authorList>
    </citation>
    <scope>NUCLEOTIDE SEQUENCE [LARGE SCALE GENOMIC DNA]</scope>
    <source>
        <strain evidence="2">DSM 17526 / LMG 23754 / KMM 6221</strain>
    </source>
</reference>
<dbReference type="PATRIC" id="fig|926556.3.peg.2858"/>
<name>L0G1S8_ECHVK</name>
<dbReference type="STRING" id="926556.Echvi_2706"/>
<keyword evidence="2" id="KW-1185">Reference proteome</keyword>
<proteinExistence type="predicted"/>
<dbReference type="Proteomes" id="UP000010796">
    <property type="component" value="Chromosome"/>
</dbReference>
<dbReference type="EMBL" id="CP003346">
    <property type="protein sequence ID" value="AGA78946.1"/>
    <property type="molecule type" value="Genomic_DNA"/>
</dbReference>
<dbReference type="eggNOG" id="COG3495">
    <property type="taxonomic scope" value="Bacteria"/>
</dbReference>
<protein>
    <recommendedName>
        <fullName evidence="3">DUF3299 domain-containing protein</fullName>
    </recommendedName>
</protein>
<organism evidence="1 2">
    <name type="scientific">Echinicola vietnamensis (strain DSM 17526 / LMG 23754 / KMM 6221)</name>
    <dbReference type="NCBI Taxonomy" id="926556"/>
    <lineage>
        <taxon>Bacteria</taxon>
        <taxon>Pseudomonadati</taxon>
        <taxon>Bacteroidota</taxon>
        <taxon>Cytophagia</taxon>
        <taxon>Cytophagales</taxon>
        <taxon>Cyclobacteriaceae</taxon>
        <taxon>Echinicola</taxon>
    </lineage>
</organism>
<dbReference type="HOGENOM" id="CLU_117100_1_0_10"/>
<gene>
    <name evidence="1" type="ordered locus">Echvi_2706</name>
</gene>